<dbReference type="Gene3D" id="3.40.50.1100">
    <property type="match status" value="1"/>
</dbReference>
<name>A0A1D2M2L3_ORCCI</name>
<accession>A0A1D2M2L3</accession>
<evidence type="ECO:0000313" key="1">
    <source>
        <dbReference type="EMBL" id="ODM87205.1"/>
    </source>
</evidence>
<sequence length="158" mass="17411">MKNVVEDEEVSGYGDNMKWMQVSDAEAYDMTRRLIREEGLTVGPVSGGVMAAAIKAAVENGLNENPHAKILVVLPDSLANSSHISPPVDHDCSPTTPVKKCSESFEDTADFINYKGEQIESHHLSEYGVAMSDGIPSIVWARKFCQNFQTQVITRLRL</sequence>
<gene>
    <name evidence="1" type="ORF">Ocin01_19480</name>
</gene>
<dbReference type="SUPFAM" id="SSF53686">
    <property type="entry name" value="Tryptophan synthase beta subunit-like PLP-dependent enzymes"/>
    <property type="match status" value="1"/>
</dbReference>
<dbReference type="AlphaFoldDB" id="A0A1D2M2L3"/>
<evidence type="ECO:0000313" key="2">
    <source>
        <dbReference type="Proteomes" id="UP000094527"/>
    </source>
</evidence>
<dbReference type="EMBL" id="LJIJ01005905">
    <property type="protein sequence ID" value="ODM87205.1"/>
    <property type="molecule type" value="Genomic_DNA"/>
</dbReference>
<dbReference type="InterPro" id="IPR036052">
    <property type="entry name" value="TrpB-like_PALP_sf"/>
</dbReference>
<dbReference type="Proteomes" id="UP000094527">
    <property type="component" value="Unassembled WGS sequence"/>
</dbReference>
<comment type="caution">
    <text evidence="1">The sequence shown here is derived from an EMBL/GenBank/DDBJ whole genome shotgun (WGS) entry which is preliminary data.</text>
</comment>
<evidence type="ECO:0008006" key="3">
    <source>
        <dbReference type="Google" id="ProtNLM"/>
    </source>
</evidence>
<dbReference type="OrthoDB" id="10259545at2759"/>
<protein>
    <recommendedName>
        <fullName evidence="3">Cystathionine beta-synthase</fullName>
    </recommendedName>
</protein>
<reference evidence="1 2" key="1">
    <citation type="journal article" date="2016" name="Genome Biol. Evol.">
        <title>Gene Family Evolution Reflects Adaptation to Soil Environmental Stressors in the Genome of the Collembolan Orchesella cincta.</title>
        <authorList>
            <person name="Faddeeva-Vakhrusheva A."/>
            <person name="Derks M.F."/>
            <person name="Anvar S.Y."/>
            <person name="Agamennone V."/>
            <person name="Suring W."/>
            <person name="Smit S."/>
            <person name="van Straalen N.M."/>
            <person name="Roelofs D."/>
        </authorList>
    </citation>
    <scope>NUCLEOTIDE SEQUENCE [LARGE SCALE GENOMIC DNA]</scope>
    <source>
        <tissue evidence="1">Mixed pool</tissue>
    </source>
</reference>
<organism evidence="1 2">
    <name type="scientific">Orchesella cincta</name>
    <name type="common">Springtail</name>
    <name type="synonym">Podura cincta</name>
    <dbReference type="NCBI Taxonomy" id="48709"/>
    <lineage>
        <taxon>Eukaryota</taxon>
        <taxon>Metazoa</taxon>
        <taxon>Ecdysozoa</taxon>
        <taxon>Arthropoda</taxon>
        <taxon>Hexapoda</taxon>
        <taxon>Collembola</taxon>
        <taxon>Entomobryomorpha</taxon>
        <taxon>Entomobryoidea</taxon>
        <taxon>Orchesellidae</taxon>
        <taxon>Orchesellinae</taxon>
        <taxon>Orchesella</taxon>
    </lineage>
</organism>
<keyword evidence="2" id="KW-1185">Reference proteome</keyword>
<proteinExistence type="predicted"/>